<dbReference type="AlphaFoldDB" id="A0A927R7P4"/>
<dbReference type="PANTHER" id="PTHR46825:SF9">
    <property type="entry name" value="BETA-LACTAMASE-RELATED DOMAIN-CONTAINING PROTEIN"/>
    <property type="match status" value="1"/>
</dbReference>
<keyword evidence="3" id="KW-1185">Reference proteome</keyword>
<dbReference type="RefSeq" id="WP_192769094.1">
    <property type="nucleotide sequence ID" value="NZ_JADBEB010000001.1"/>
</dbReference>
<evidence type="ECO:0000259" key="1">
    <source>
        <dbReference type="Pfam" id="PF00144"/>
    </source>
</evidence>
<evidence type="ECO:0000313" key="3">
    <source>
        <dbReference type="Proteomes" id="UP000649753"/>
    </source>
</evidence>
<dbReference type="PANTHER" id="PTHR46825">
    <property type="entry name" value="D-ALANYL-D-ALANINE-CARBOXYPEPTIDASE/ENDOPEPTIDASE AMPH"/>
    <property type="match status" value="1"/>
</dbReference>
<dbReference type="InterPro" id="IPR012338">
    <property type="entry name" value="Beta-lactam/transpept-like"/>
</dbReference>
<dbReference type="EMBL" id="JADBEB010000001">
    <property type="protein sequence ID" value="MBE1489659.1"/>
    <property type="molecule type" value="Genomic_DNA"/>
</dbReference>
<comment type="caution">
    <text evidence="2">The sequence shown here is derived from an EMBL/GenBank/DDBJ whole genome shotgun (WGS) entry which is preliminary data.</text>
</comment>
<dbReference type="InterPro" id="IPR050491">
    <property type="entry name" value="AmpC-like"/>
</dbReference>
<dbReference type="InterPro" id="IPR001466">
    <property type="entry name" value="Beta-lactam-related"/>
</dbReference>
<dbReference type="Pfam" id="PF00144">
    <property type="entry name" value="Beta-lactamase"/>
    <property type="match status" value="1"/>
</dbReference>
<reference evidence="2" key="1">
    <citation type="submission" date="2020-10" db="EMBL/GenBank/DDBJ databases">
        <title>Sequencing the genomes of 1000 actinobacteria strains.</title>
        <authorList>
            <person name="Klenk H.-P."/>
        </authorList>
    </citation>
    <scope>NUCLEOTIDE SEQUENCE</scope>
    <source>
        <strain evidence="2">DSM 46832</strain>
    </source>
</reference>
<evidence type="ECO:0000313" key="2">
    <source>
        <dbReference type="EMBL" id="MBE1489659.1"/>
    </source>
</evidence>
<dbReference type="SUPFAM" id="SSF56601">
    <property type="entry name" value="beta-lactamase/transpeptidase-like"/>
    <property type="match status" value="1"/>
</dbReference>
<dbReference type="Gene3D" id="3.40.710.10">
    <property type="entry name" value="DD-peptidase/beta-lactamase superfamily"/>
    <property type="match status" value="1"/>
</dbReference>
<gene>
    <name evidence="2" type="ORF">H4W31_005297</name>
</gene>
<accession>A0A927R7P4</accession>
<name>A0A927R7P4_9ACTN</name>
<dbReference type="Proteomes" id="UP000649753">
    <property type="component" value="Unassembled WGS sequence"/>
</dbReference>
<organism evidence="2 3">
    <name type="scientific">Plantactinospora soyae</name>
    <dbReference type="NCBI Taxonomy" id="1544732"/>
    <lineage>
        <taxon>Bacteria</taxon>
        <taxon>Bacillati</taxon>
        <taxon>Actinomycetota</taxon>
        <taxon>Actinomycetes</taxon>
        <taxon>Micromonosporales</taxon>
        <taxon>Micromonosporaceae</taxon>
        <taxon>Plantactinospora</taxon>
    </lineage>
</organism>
<sequence length="485" mass="52087">MSETMTSNAESDWKARGDLGVRDLTGRYFDVDRWQHRLDELRAAHHVPGASLAVVIDKQVHELASGVLHRGTGVAVTPDSVFLSGSIAKVYTATLIMRLADEGKLDLQAPVVDVLPEFATPDPEATKTITVRQLLSHTGGVTNDFNFDGGRGDDCLAQYVEAARRVALDCPPGTAISYGGLGYIVLGRVIERLTGLTWDQALKNLLFEPLGLERSMTLPEDALRFRVAMSHLGQSGADPDPAPSWDLMPRCAGPAGRVIVSAGDMARFAQLHLAGGLAPDGTRVLSPDAVAAMRHREVDVPDKWTVSADGWGLGWTLYDWDGITGYGHDGAAIGQYAYLRVVPHANVALALMTNGGAARLLYADLFRDLLAELAGVTMPAPFAPAPVPPAIDLTPLLGTYKREGVVITVSRDDDGSPHMRYEFVDDMKDMSPPLEMDLEPVTETVFAASGAGPSFSEDYMPVVFSTLTNGTQVCYVGMRATPKTA</sequence>
<feature type="domain" description="Beta-lactamase-related" evidence="1">
    <location>
        <begin position="37"/>
        <end position="357"/>
    </location>
</feature>
<protein>
    <submittedName>
        <fullName evidence="2">CubicO group peptidase (Beta-lactamase class C family)</fullName>
    </submittedName>
</protein>
<proteinExistence type="predicted"/>